<keyword evidence="2 9" id="KW-0436">Ligase</keyword>
<feature type="active site" evidence="9">
    <location>
        <position position="33"/>
    </location>
</feature>
<keyword evidence="4 9" id="KW-0547">Nucleotide-binding</keyword>
<dbReference type="CDD" id="cd03109">
    <property type="entry name" value="DTBS"/>
    <property type="match status" value="1"/>
</dbReference>
<accession>A0A1D8AGI2</accession>
<comment type="subcellular location">
    <subcellularLocation>
        <location evidence="9">Cytoplasm</location>
    </subcellularLocation>
</comment>
<gene>
    <name evidence="9" type="primary">bioD</name>
    <name evidence="10" type="ORF">BES08_30675</name>
</gene>
<evidence type="ECO:0000256" key="1">
    <source>
        <dbReference type="ARBA" id="ARBA00022490"/>
    </source>
</evidence>
<dbReference type="GO" id="GO:0004141">
    <property type="term" value="F:dethiobiotin synthase activity"/>
    <property type="evidence" value="ECO:0007669"/>
    <property type="project" value="UniProtKB-UniRule"/>
</dbReference>
<feature type="binding site" evidence="9">
    <location>
        <begin position="184"/>
        <end position="186"/>
    </location>
    <ligand>
        <name>ATP</name>
        <dbReference type="ChEBI" id="CHEBI:30616"/>
    </ligand>
</feature>
<evidence type="ECO:0000256" key="3">
    <source>
        <dbReference type="ARBA" id="ARBA00022723"/>
    </source>
</evidence>
<dbReference type="InterPro" id="IPR004472">
    <property type="entry name" value="DTB_synth_BioD"/>
</dbReference>
<keyword evidence="10" id="KW-0614">Plasmid</keyword>
<keyword evidence="7 9" id="KW-0460">Magnesium</keyword>
<comment type="catalytic activity">
    <reaction evidence="8">
        <text>(7R,8S)-8-amino-7-(carboxyamino)nonanoate + ATP = (4R,5S)-dethiobiotin + ADP + phosphate + H(+)</text>
        <dbReference type="Rhea" id="RHEA:63684"/>
        <dbReference type="ChEBI" id="CHEBI:15378"/>
        <dbReference type="ChEBI" id="CHEBI:30616"/>
        <dbReference type="ChEBI" id="CHEBI:43474"/>
        <dbReference type="ChEBI" id="CHEBI:149470"/>
        <dbReference type="ChEBI" id="CHEBI:149473"/>
        <dbReference type="ChEBI" id="CHEBI:456216"/>
    </reaction>
</comment>
<dbReference type="HAMAP" id="MF_00336">
    <property type="entry name" value="BioD"/>
    <property type="match status" value="1"/>
</dbReference>
<evidence type="ECO:0000313" key="10">
    <source>
        <dbReference type="EMBL" id="AOR81225.1"/>
    </source>
</evidence>
<feature type="binding site" evidence="9">
    <location>
        <begin position="13"/>
        <end position="18"/>
    </location>
    <ligand>
        <name>ATP</name>
        <dbReference type="ChEBI" id="CHEBI:30616"/>
    </ligand>
</feature>
<evidence type="ECO:0000313" key="11">
    <source>
        <dbReference type="Proteomes" id="UP000094626"/>
    </source>
</evidence>
<comment type="function">
    <text evidence="9">Catalyzes a mechanistically unusual reaction, the ATP-dependent insertion of CO2 between the N7 and N8 nitrogen atoms of 7,8-diaminopelargonic acid (DAPA, also called 7,8-diammoniononanoate) to form a ureido ring.</text>
</comment>
<comment type="subunit">
    <text evidence="9">Homodimer.</text>
</comment>
<dbReference type="KEGG" id="nre:BES08_30675"/>
<dbReference type="PANTHER" id="PTHR43210">
    <property type="entry name" value="DETHIOBIOTIN SYNTHETASE"/>
    <property type="match status" value="1"/>
</dbReference>
<dbReference type="GO" id="GO:0000287">
    <property type="term" value="F:magnesium ion binding"/>
    <property type="evidence" value="ECO:0007669"/>
    <property type="project" value="UniProtKB-UniRule"/>
</dbReference>
<feature type="binding site" evidence="9">
    <location>
        <begin position="100"/>
        <end position="103"/>
    </location>
    <ligand>
        <name>ATP</name>
        <dbReference type="ChEBI" id="CHEBI:30616"/>
    </ligand>
</feature>
<keyword evidence="1 9" id="KW-0963">Cytoplasm</keyword>
<protein>
    <recommendedName>
        <fullName evidence="9">ATP-dependent dethiobiotin synthetase BioD</fullName>
        <ecNumber evidence="9">6.3.3.3</ecNumber>
    </recommendedName>
    <alternativeName>
        <fullName evidence="9">DTB synthetase</fullName>
        <shortName evidence="9">DTBS</shortName>
    </alternativeName>
    <alternativeName>
        <fullName evidence="9">Dethiobiotin synthase</fullName>
    </alternativeName>
</protein>
<evidence type="ECO:0000256" key="2">
    <source>
        <dbReference type="ARBA" id="ARBA00022598"/>
    </source>
</evidence>
<dbReference type="UniPathway" id="UPA00078">
    <property type="reaction ID" value="UER00161"/>
</dbReference>
<dbReference type="EMBL" id="CP017078">
    <property type="protein sequence ID" value="AOR81225.1"/>
    <property type="molecule type" value="Genomic_DNA"/>
</dbReference>
<dbReference type="EC" id="6.3.3.3" evidence="9"/>
<evidence type="ECO:0000256" key="7">
    <source>
        <dbReference type="ARBA" id="ARBA00022842"/>
    </source>
</evidence>
<sequence>MTARIIVTGTDTGVGKTVFSAALASALGAIYWKPIQAGLLEETDRQTVLRLSGLSEERVLPEAYRLKTPASPHLAAEIDGITIDPDALVLPKTNRPLIVEGAGGLLVPLTREVAYIDVIGRWRAPVALCARTTLGTINHSLLSIEALRTRGIPLLGIVFIGDENAESERIIIEMGHARRLGRLPHLAPLTGDVLRAAFALHFNTGDFLKDSAG</sequence>
<dbReference type="AlphaFoldDB" id="A0A1D8AGI2"/>
<comment type="catalytic activity">
    <reaction evidence="9">
        <text>(7R,8S)-7,8-diammoniononanoate + CO2 + ATP = (4R,5S)-dethiobiotin + ADP + phosphate + 3 H(+)</text>
        <dbReference type="Rhea" id="RHEA:15805"/>
        <dbReference type="ChEBI" id="CHEBI:15378"/>
        <dbReference type="ChEBI" id="CHEBI:16526"/>
        <dbReference type="ChEBI" id="CHEBI:30616"/>
        <dbReference type="ChEBI" id="CHEBI:43474"/>
        <dbReference type="ChEBI" id="CHEBI:149469"/>
        <dbReference type="ChEBI" id="CHEBI:149473"/>
        <dbReference type="ChEBI" id="CHEBI:456216"/>
        <dbReference type="EC" id="6.3.3.3"/>
    </reaction>
</comment>
<name>A0A1D8AGI2_9SPHN</name>
<reference evidence="11" key="1">
    <citation type="journal article" date="2017" name="J. Biotechnol.">
        <title>Complete genome sequence of Novosphingobium resinovorum SA1, a versatile xenobiotic-degrading bacterium capable of utilizing sulfanilic acid.</title>
        <authorList>
            <person name="Hegedus B."/>
            <person name="Kos P.B."/>
            <person name="Balint B."/>
            <person name="Maroti G."/>
            <person name="Gan H.M."/>
            <person name="Perei K."/>
            <person name="Rakhely G."/>
        </authorList>
    </citation>
    <scope>NUCLEOTIDE SEQUENCE [LARGE SCALE GENOMIC DNA]</scope>
    <source>
        <strain evidence="11">SA1</strain>
    </source>
</reference>
<evidence type="ECO:0000256" key="6">
    <source>
        <dbReference type="ARBA" id="ARBA00022840"/>
    </source>
</evidence>
<dbReference type="GO" id="GO:0009102">
    <property type="term" value="P:biotin biosynthetic process"/>
    <property type="evidence" value="ECO:0007669"/>
    <property type="project" value="UniProtKB-UniRule"/>
</dbReference>
<feature type="binding site" evidence="9">
    <location>
        <position position="17"/>
    </location>
    <ligand>
        <name>Mg(2+)</name>
        <dbReference type="ChEBI" id="CHEBI:18420"/>
    </ligand>
</feature>
<dbReference type="PANTHER" id="PTHR43210:SF2">
    <property type="entry name" value="ATP-DEPENDENT DETHIOBIOTIN SYNTHETASE BIOD 2"/>
    <property type="match status" value="1"/>
</dbReference>
<dbReference type="Gene3D" id="3.40.50.300">
    <property type="entry name" value="P-loop containing nucleotide triphosphate hydrolases"/>
    <property type="match status" value="1"/>
</dbReference>
<comment type="pathway">
    <text evidence="9">Cofactor biosynthesis; biotin biosynthesis; biotin from 7,8-diaminononanoate: step 1/2.</text>
</comment>
<evidence type="ECO:0000256" key="4">
    <source>
        <dbReference type="ARBA" id="ARBA00022741"/>
    </source>
</evidence>
<keyword evidence="3 9" id="KW-0479">Metal-binding</keyword>
<dbReference type="NCBIfam" id="TIGR00347">
    <property type="entry name" value="bioD"/>
    <property type="match status" value="1"/>
</dbReference>
<dbReference type="Pfam" id="PF13500">
    <property type="entry name" value="AAA_26"/>
    <property type="match status" value="1"/>
</dbReference>
<comment type="caution">
    <text evidence="9">Lacks conserved residue(s) required for the propagation of feature annotation.</text>
</comment>
<evidence type="ECO:0000256" key="5">
    <source>
        <dbReference type="ARBA" id="ARBA00022756"/>
    </source>
</evidence>
<geneLocation type="plasmid" evidence="10 11">
    <name>pSA3</name>
</geneLocation>
<organism evidence="10 11">
    <name type="scientific">Novosphingobium resinovorum</name>
    <dbReference type="NCBI Taxonomy" id="158500"/>
    <lineage>
        <taxon>Bacteria</taxon>
        <taxon>Pseudomonadati</taxon>
        <taxon>Pseudomonadota</taxon>
        <taxon>Alphaproteobacteria</taxon>
        <taxon>Sphingomonadales</taxon>
        <taxon>Sphingomonadaceae</taxon>
        <taxon>Novosphingobium</taxon>
    </lineage>
</organism>
<keyword evidence="11" id="KW-1185">Reference proteome</keyword>
<feature type="binding site" evidence="9">
    <location>
        <position position="100"/>
    </location>
    <ligand>
        <name>Mg(2+)</name>
        <dbReference type="ChEBI" id="CHEBI:18420"/>
    </ligand>
</feature>
<dbReference type="InterPro" id="IPR027417">
    <property type="entry name" value="P-loop_NTPase"/>
</dbReference>
<dbReference type="GO" id="GO:0005524">
    <property type="term" value="F:ATP binding"/>
    <property type="evidence" value="ECO:0007669"/>
    <property type="project" value="UniProtKB-UniRule"/>
</dbReference>
<keyword evidence="5 9" id="KW-0093">Biotin biosynthesis</keyword>
<proteinExistence type="inferred from homology"/>
<dbReference type="GO" id="GO:0005829">
    <property type="term" value="C:cytosol"/>
    <property type="evidence" value="ECO:0007669"/>
    <property type="project" value="TreeGrafter"/>
</dbReference>
<dbReference type="RefSeq" id="WP_069710358.1">
    <property type="nucleotide sequence ID" value="NZ_CP017078.1"/>
</dbReference>
<comment type="similarity">
    <text evidence="9">Belongs to the dethiobiotin synthetase family.</text>
</comment>
<comment type="cofactor">
    <cofactor evidence="9">
        <name>Mg(2+)</name>
        <dbReference type="ChEBI" id="CHEBI:18420"/>
    </cofactor>
</comment>
<dbReference type="OrthoDB" id="9802097at2"/>
<keyword evidence="6 9" id="KW-0067">ATP-binding</keyword>
<evidence type="ECO:0000256" key="9">
    <source>
        <dbReference type="HAMAP-Rule" id="MF_00336"/>
    </source>
</evidence>
<dbReference type="SUPFAM" id="SSF52540">
    <property type="entry name" value="P-loop containing nucleoside triphosphate hydrolases"/>
    <property type="match status" value="1"/>
</dbReference>
<dbReference type="Proteomes" id="UP000094626">
    <property type="component" value="Plasmid pSA3"/>
</dbReference>
<evidence type="ECO:0000256" key="8">
    <source>
        <dbReference type="ARBA" id="ARBA00047386"/>
    </source>
</evidence>
<dbReference type="PIRSF" id="PIRSF006755">
    <property type="entry name" value="DTB_synth"/>
    <property type="match status" value="1"/>
</dbReference>